<comment type="subunit">
    <text evidence="10">F-type ATPases have 2 components, CF(1) - the catalytic core - and CF(0) - the membrane proton channel. CF(1) has five subunits: alpha(3), beta(3), gamma(1), delta(1), epsilon(1). CF(0) has three main subunits: a, b and c.</text>
</comment>
<dbReference type="OrthoDB" id="9812769at2"/>
<dbReference type="InterPro" id="IPR035968">
    <property type="entry name" value="ATP_synth_F1_ATPase_gsu"/>
</dbReference>
<reference evidence="11 12" key="1">
    <citation type="submission" date="2019-03" db="EMBL/GenBank/DDBJ databases">
        <title>Genomic Encyclopedia of Type Strains, Phase IV (KMG-IV): sequencing the most valuable type-strain genomes for metagenomic binning, comparative biology and taxonomic classification.</title>
        <authorList>
            <person name="Goeker M."/>
        </authorList>
    </citation>
    <scope>NUCLEOTIDE SEQUENCE [LARGE SCALE GENOMIC DNA]</scope>
    <source>
        <strain evidence="11 12">DSM 28287</strain>
    </source>
</reference>
<evidence type="ECO:0000256" key="7">
    <source>
        <dbReference type="ARBA" id="ARBA00023136"/>
    </source>
</evidence>
<evidence type="ECO:0000256" key="10">
    <source>
        <dbReference type="HAMAP-Rule" id="MF_00815"/>
    </source>
</evidence>
<comment type="subcellular location">
    <subcellularLocation>
        <location evidence="10">Cell membrane</location>
        <topology evidence="10">Peripheral membrane protein</topology>
    </subcellularLocation>
    <subcellularLocation>
        <location evidence="2">Membrane</location>
        <topology evidence="2">Peripheral membrane protein</topology>
    </subcellularLocation>
</comment>
<dbReference type="GO" id="GO:0045259">
    <property type="term" value="C:proton-transporting ATP synthase complex"/>
    <property type="evidence" value="ECO:0007669"/>
    <property type="project" value="UniProtKB-KW"/>
</dbReference>
<dbReference type="InterPro" id="IPR000131">
    <property type="entry name" value="ATP_synth_F1_gsu"/>
</dbReference>
<keyword evidence="10" id="KW-1003">Cell membrane</keyword>
<dbReference type="EMBL" id="SNXO01000005">
    <property type="protein sequence ID" value="TDP58942.1"/>
    <property type="molecule type" value="Genomic_DNA"/>
</dbReference>
<evidence type="ECO:0000313" key="12">
    <source>
        <dbReference type="Proteomes" id="UP000295500"/>
    </source>
</evidence>
<dbReference type="GO" id="GO:0005886">
    <property type="term" value="C:plasma membrane"/>
    <property type="evidence" value="ECO:0007669"/>
    <property type="project" value="UniProtKB-SubCell"/>
</dbReference>
<dbReference type="Pfam" id="PF00231">
    <property type="entry name" value="ATP-synt"/>
    <property type="match status" value="1"/>
</dbReference>
<dbReference type="PRINTS" id="PR00126">
    <property type="entry name" value="ATPASEGAMMA"/>
</dbReference>
<dbReference type="GO" id="GO:0005524">
    <property type="term" value="F:ATP binding"/>
    <property type="evidence" value="ECO:0007669"/>
    <property type="project" value="UniProtKB-UniRule"/>
</dbReference>
<keyword evidence="5 10" id="KW-0375">Hydrogen ion transport</keyword>
<accession>A0A4V3CS20</accession>
<dbReference type="Proteomes" id="UP000295500">
    <property type="component" value="Unassembled WGS sequence"/>
</dbReference>
<dbReference type="Gene3D" id="3.40.1380.10">
    <property type="match status" value="1"/>
</dbReference>
<dbReference type="NCBIfam" id="TIGR01146">
    <property type="entry name" value="ATPsyn_F1gamma"/>
    <property type="match status" value="1"/>
</dbReference>
<evidence type="ECO:0000256" key="3">
    <source>
        <dbReference type="ARBA" id="ARBA00007681"/>
    </source>
</evidence>
<dbReference type="SUPFAM" id="SSF52943">
    <property type="entry name" value="ATP synthase (F1-ATPase), gamma subunit"/>
    <property type="match status" value="1"/>
</dbReference>
<comment type="similarity">
    <text evidence="3 10">Belongs to the ATPase gamma chain family.</text>
</comment>
<dbReference type="GO" id="GO:0042777">
    <property type="term" value="P:proton motive force-driven plasma membrane ATP synthesis"/>
    <property type="evidence" value="ECO:0007669"/>
    <property type="project" value="UniProtKB-UniRule"/>
</dbReference>
<keyword evidence="12" id="KW-1185">Reference proteome</keyword>
<dbReference type="Gene3D" id="1.10.287.80">
    <property type="entry name" value="ATP synthase, gamma subunit, helix hairpin domain"/>
    <property type="match status" value="2"/>
</dbReference>
<evidence type="ECO:0000256" key="2">
    <source>
        <dbReference type="ARBA" id="ARBA00004170"/>
    </source>
</evidence>
<dbReference type="RefSeq" id="WP_133527766.1">
    <property type="nucleotide sequence ID" value="NZ_CALCQM010000108.1"/>
</dbReference>
<dbReference type="AlphaFoldDB" id="A0A4V3CS20"/>
<dbReference type="PANTHER" id="PTHR11693">
    <property type="entry name" value="ATP SYNTHASE GAMMA CHAIN"/>
    <property type="match status" value="1"/>
</dbReference>
<keyword evidence="9 10" id="KW-0066">ATP synthesis</keyword>
<evidence type="ECO:0000256" key="8">
    <source>
        <dbReference type="ARBA" id="ARBA00023196"/>
    </source>
</evidence>
<evidence type="ECO:0000256" key="9">
    <source>
        <dbReference type="ARBA" id="ARBA00023310"/>
    </source>
</evidence>
<gene>
    <name evidence="10" type="primary">atpG</name>
    <name evidence="11" type="ORF">EV211_10512</name>
</gene>
<dbReference type="GO" id="GO:0046933">
    <property type="term" value="F:proton-transporting ATP synthase activity, rotational mechanism"/>
    <property type="evidence" value="ECO:0007669"/>
    <property type="project" value="UniProtKB-UniRule"/>
</dbReference>
<evidence type="ECO:0000256" key="4">
    <source>
        <dbReference type="ARBA" id="ARBA00022448"/>
    </source>
</evidence>
<evidence type="ECO:0000256" key="6">
    <source>
        <dbReference type="ARBA" id="ARBA00023065"/>
    </source>
</evidence>
<keyword evidence="7 10" id="KW-0472">Membrane</keyword>
<evidence type="ECO:0000313" key="11">
    <source>
        <dbReference type="EMBL" id="TDP58942.1"/>
    </source>
</evidence>
<evidence type="ECO:0000256" key="5">
    <source>
        <dbReference type="ARBA" id="ARBA00022781"/>
    </source>
</evidence>
<evidence type="ECO:0000256" key="1">
    <source>
        <dbReference type="ARBA" id="ARBA00003456"/>
    </source>
</evidence>
<sequence>MAEQMQGIKRRIRSINSTERITNAMKLVSAAKLRRAKAVYEHSKLFLDRIKASMDETFDNAASVPKQFLVGSREIKTTCLVIMTSSTGLCGSFNGNVIRYTEKLIKEAHHDAKLVTIGSKGREHFQRMNYDILIEHDGTADTVTFEETQDIAGPLIEKYLAGEIDEIILVYTSYINTLKQEVTTRRILPIDMNEIKADEKAEDALIDKAEGKGFEEGEDKDAGPQPLHSIEYEPSAEEVFRYLVPKYFQLHLYSAAIESATCEHAARRQAMENANDNASDMLTMLQVKYNRARQSQITDAIIEIVSGSEAQS</sequence>
<organism evidence="11 12">
    <name type="scientific">Aminicella lysinilytica</name>
    <dbReference type="NCBI Taxonomy" id="433323"/>
    <lineage>
        <taxon>Bacteria</taxon>
        <taxon>Bacillati</taxon>
        <taxon>Bacillota</taxon>
        <taxon>Clostridia</taxon>
        <taxon>Peptostreptococcales</taxon>
        <taxon>Anaerovoracaceae</taxon>
        <taxon>Aminicella</taxon>
    </lineage>
</organism>
<dbReference type="CDD" id="cd12151">
    <property type="entry name" value="F1-ATPase_gamma"/>
    <property type="match status" value="1"/>
</dbReference>
<protein>
    <recommendedName>
        <fullName evidence="10">ATP synthase gamma chain</fullName>
    </recommendedName>
    <alternativeName>
        <fullName evidence="10">ATP synthase F1 sector gamma subunit</fullName>
    </alternativeName>
    <alternativeName>
        <fullName evidence="10">F-ATPase gamma subunit</fullName>
    </alternativeName>
</protein>
<keyword evidence="4 10" id="KW-0813">Transport</keyword>
<comment type="function">
    <text evidence="1 10">Produces ATP from ADP in the presence of a proton gradient across the membrane. The gamma chain is believed to be important in regulating ATPase activity and the flow of protons through the CF(0) complex.</text>
</comment>
<keyword evidence="8 10" id="KW-0139">CF(1)</keyword>
<dbReference type="HAMAP" id="MF_00815">
    <property type="entry name" value="ATP_synth_gamma_bact"/>
    <property type="match status" value="1"/>
</dbReference>
<comment type="caution">
    <text evidence="11">The sequence shown here is derived from an EMBL/GenBank/DDBJ whole genome shotgun (WGS) entry which is preliminary data.</text>
</comment>
<name>A0A4V3CS20_9FIRM</name>
<proteinExistence type="inferred from homology"/>
<dbReference type="PANTHER" id="PTHR11693:SF22">
    <property type="entry name" value="ATP SYNTHASE SUBUNIT GAMMA, MITOCHONDRIAL"/>
    <property type="match status" value="1"/>
</dbReference>
<keyword evidence="6 10" id="KW-0406">Ion transport</keyword>